<dbReference type="EMBL" id="JAWQEG010000447">
    <property type="protein sequence ID" value="KAK3890037.1"/>
    <property type="molecule type" value="Genomic_DNA"/>
</dbReference>
<accession>A0AAE1GCE9</accession>
<name>A0AAE1GCE9_PETCI</name>
<organism evidence="2 3">
    <name type="scientific">Petrolisthes cinctipes</name>
    <name type="common">Flat porcelain crab</name>
    <dbReference type="NCBI Taxonomy" id="88211"/>
    <lineage>
        <taxon>Eukaryota</taxon>
        <taxon>Metazoa</taxon>
        <taxon>Ecdysozoa</taxon>
        <taxon>Arthropoda</taxon>
        <taxon>Crustacea</taxon>
        <taxon>Multicrustacea</taxon>
        <taxon>Malacostraca</taxon>
        <taxon>Eumalacostraca</taxon>
        <taxon>Eucarida</taxon>
        <taxon>Decapoda</taxon>
        <taxon>Pleocyemata</taxon>
        <taxon>Anomura</taxon>
        <taxon>Galatheoidea</taxon>
        <taxon>Porcellanidae</taxon>
        <taxon>Petrolisthes</taxon>
    </lineage>
</organism>
<evidence type="ECO:0000313" key="2">
    <source>
        <dbReference type="EMBL" id="KAK3890037.1"/>
    </source>
</evidence>
<dbReference type="Proteomes" id="UP001286313">
    <property type="component" value="Unassembled WGS sequence"/>
</dbReference>
<feature type="compositionally biased region" description="Polar residues" evidence="1">
    <location>
        <begin position="59"/>
        <end position="68"/>
    </location>
</feature>
<feature type="region of interest" description="Disordered" evidence="1">
    <location>
        <begin position="59"/>
        <end position="88"/>
    </location>
</feature>
<comment type="caution">
    <text evidence="2">The sequence shown here is derived from an EMBL/GenBank/DDBJ whole genome shotgun (WGS) entry which is preliminary data.</text>
</comment>
<protein>
    <submittedName>
        <fullName evidence="2">Uncharacterized protein</fullName>
    </submittedName>
</protein>
<feature type="region of interest" description="Disordered" evidence="1">
    <location>
        <begin position="32"/>
        <end position="51"/>
    </location>
</feature>
<sequence>MDTTVDGSTSEMLTYSDHEIYNDLELQERQGSVATATSVTPTAASPTHTHSASLLANDTSSFMTGTSNRHVRHPCPTQSASSKRGAKKRVCDETNNVLQEALHQLRELSSSTEVSNTNMALATVVANDLSQMSDDNKIYAQKLISDILFMGKLGMLSSSTKIT</sequence>
<dbReference type="AlphaFoldDB" id="A0AAE1GCE9"/>
<keyword evidence="3" id="KW-1185">Reference proteome</keyword>
<evidence type="ECO:0000313" key="3">
    <source>
        <dbReference type="Proteomes" id="UP001286313"/>
    </source>
</evidence>
<evidence type="ECO:0000256" key="1">
    <source>
        <dbReference type="SAM" id="MobiDB-lite"/>
    </source>
</evidence>
<proteinExistence type="predicted"/>
<gene>
    <name evidence="2" type="ORF">Pcinc_005993</name>
</gene>
<reference evidence="2" key="1">
    <citation type="submission" date="2023-10" db="EMBL/GenBank/DDBJ databases">
        <title>Genome assemblies of two species of porcelain crab, Petrolisthes cinctipes and Petrolisthes manimaculis (Anomura: Porcellanidae).</title>
        <authorList>
            <person name="Angst P."/>
        </authorList>
    </citation>
    <scope>NUCLEOTIDE SEQUENCE</scope>
    <source>
        <strain evidence="2">PB745_01</strain>
        <tissue evidence="2">Gill</tissue>
    </source>
</reference>